<dbReference type="SUPFAM" id="SSF52540">
    <property type="entry name" value="P-loop containing nucleoside triphosphate hydrolases"/>
    <property type="match status" value="1"/>
</dbReference>
<evidence type="ECO:0000313" key="3">
    <source>
        <dbReference type="EMBL" id="WGH92773.1"/>
    </source>
</evidence>
<name>A0AAJ6DEM8_9MICC</name>
<sequence>MLLNQFLTQVIGNRSVVLFGGKGGVGKTTLSATAALAVARARPDARLLLVSTDPAHNLGHLFERQFSDQPERLHDNLWVLEADPQRVAAEHFDTVAETVRGMMPAHLHGEVTRYFRAATASPGAHEAALLEHMAQLSLSPDWDLMIFDTAPTGHTLRLLELPETMTTWAEAMLSRRRKSENYVAALNALPGPDQPEGTTPTDERNARIRTALYRRKELLENFHRLLTDSARCGFIPVTAAERLPVQETLELTDQLRSSRIPVVAVMINRRTPAGSEGVFAERREREAVWAQRVTETFSPVFQVPLYTDGDLEQILASTDAG</sequence>
<dbReference type="Proteomes" id="UP001224674">
    <property type="component" value="Chromosome"/>
</dbReference>
<reference evidence="3 4" key="1">
    <citation type="submission" date="2023-03" db="EMBL/GenBank/DDBJ databases">
        <title>Complete genome sequences of several Auritidibacter ignavus strains isolated from ear infections.</title>
        <authorList>
            <person name="Baehr T."/>
            <person name="Baumhoegger A.M."/>
        </authorList>
    </citation>
    <scope>NUCLEOTIDE SEQUENCE [LARGE SCALE GENOMIC DNA]</scope>
    <source>
        <strain evidence="3 4">BABAE-6</strain>
    </source>
</reference>
<dbReference type="NCBIfam" id="TIGR00345">
    <property type="entry name" value="GET3_arsA_TRC40"/>
    <property type="match status" value="1"/>
</dbReference>
<dbReference type="GO" id="GO:0016887">
    <property type="term" value="F:ATP hydrolysis activity"/>
    <property type="evidence" value="ECO:0007669"/>
    <property type="project" value="InterPro"/>
</dbReference>
<dbReference type="AlphaFoldDB" id="A0AAJ6DEM8"/>
<dbReference type="InterPro" id="IPR027417">
    <property type="entry name" value="P-loop_NTPase"/>
</dbReference>
<dbReference type="GeneID" id="83696303"/>
<organism evidence="3 4">
    <name type="scientific">Auritidibacter ignavus</name>
    <dbReference type="NCBI Taxonomy" id="678932"/>
    <lineage>
        <taxon>Bacteria</taxon>
        <taxon>Bacillati</taxon>
        <taxon>Actinomycetota</taxon>
        <taxon>Actinomycetes</taxon>
        <taxon>Micrococcales</taxon>
        <taxon>Micrococcaceae</taxon>
        <taxon>Auritidibacter</taxon>
    </lineage>
</organism>
<dbReference type="Gene3D" id="3.40.50.300">
    <property type="entry name" value="P-loop containing nucleotide triphosphate hydrolases"/>
    <property type="match status" value="1"/>
</dbReference>
<gene>
    <name evidence="3" type="ORF">QDX21_10785</name>
</gene>
<proteinExistence type="inferred from homology"/>
<dbReference type="EMBL" id="CP122566">
    <property type="protein sequence ID" value="WGH92773.1"/>
    <property type="molecule type" value="Genomic_DNA"/>
</dbReference>
<evidence type="ECO:0000256" key="1">
    <source>
        <dbReference type="ARBA" id="ARBA00011040"/>
    </source>
</evidence>
<dbReference type="Pfam" id="PF02374">
    <property type="entry name" value="ArsA_ATPase"/>
    <property type="match status" value="1"/>
</dbReference>
<keyword evidence="4" id="KW-1185">Reference proteome</keyword>
<feature type="domain" description="ArsA/GET3 Anion-transporting ATPase-like" evidence="2">
    <location>
        <begin position="16"/>
        <end position="306"/>
    </location>
</feature>
<evidence type="ECO:0000259" key="2">
    <source>
        <dbReference type="Pfam" id="PF02374"/>
    </source>
</evidence>
<dbReference type="GO" id="GO:0005524">
    <property type="term" value="F:ATP binding"/>
    <property type="evidence" value="ECO:0007669"/>
    <property type="project" value="InterPro"/>
</dbReference>
<dbReference type="PANTHER" id="PTHR10803:SF3">
    <property type="entry name" value="ATPASE GET3"/>
    <property type="match status" value="1"/>
</dbReference>
<dbReference type="RefSeq" id="WP_166769834.1">
    <property type="nucleotide sequence ID" value="NZ_CP122561.1"/>
</dbReference>
<evidence type="ECO:0000313" key="4">
    <source>
        <dbReference type="Proteomes" id="UP001224674"/>
    </source>
</evidence>
<accession>A0AAJ6DEM8</accession>
<dbReference type="InterPro" id="IPR025723">
    <property type="entry name" value="ArsA/GET3_ATPase-like"/>
</dbReference>
<comment type="similarity">
    <text evidence="1">Belongs to the arsA ATPase family.</text>
</comment>
<protein>
    <submittedName>
        <fullName evidence="3">ArsA family ATPase</fullName>
    </submittedName>
</protein>
<dbReference type="InterPro" id="IPR016300">
    <property type="entry name" value="ATPase_ArsA/GET3"/>
</dbReference>
<dbReference type="PANTHER" id="PTHR10803">
    <property type="entry name" value="ARSENICAL PUMP-DRIVING ATPASE ARSENITE-TRANSLOCATING ATPASE"/>
    <property type="match status" value="1"/>
</dbReference>
<dbReference type="CDD" id="cd02035">
    <property type="entry name" value="ArsA"/>
    <property type="match status" value="1"/>
</dbReference>